<keyword evidence="3" id="KW-1185">Reference proteome</keyword>
<evidence type="ECO:0000313" key="3">
    <source>
        <dbReference type="Proteomes" id="UP000028341"/>
    </source>
</evidence>
<accession>A0A081XIP6</accession>
<protein>
    <recommendedName>
        <fullName evidence="4">DUF222 domain-containing protein</fullName>
    </recommendedName>
</protein>
<dbReference type="Proteomes" id="UP000028341">
    <property type="component" value="Unassembled WGS sequence"/>
</dbReference>
<organism evidence="2 3">
    <name type="scientific">Streptomyces toyocaensis</name>
    <dbReference type="NCBI Taxonomy" id="55952"/>
    <lineage>
        <taxon>Bacteria</taxon>
        <taxon>Bacillati</taxon>
        <taxon>Actinomycetota</taxon>
        <taxon>Actinomycetes</taxon>
        <taxon>Kitasatosporales</taxon>
        <taxon>Streptomycetaceae</taxon>
        <taxon>Streptomyces</taxon>
    </lineage>
</organism>
<dbReference type="EMBL" id="JFCB01000043">
    <property type="protein sequence ID" value="KES03419.1"/>
    <property type="molecule type" value="Genomic_DNA"/>
</dbReference>
<comment type="caution">
    <text evidence="2">The sequence shown here is derived from an EMBL/GenBank/DDBJ whole genome shotgun (WGS) entry which is preliminary data.</text>
</comment>
<dbReference type="AlphaFoldDB" id="A0A081XIP6"/>
<gene>
    <name evidence="2" type="ORF">BU52_30750</name>
</gene>
<feature type="region of interest" description="Disordered" evidence="1">
    <location>
        <begin position="82"/>
        <end position="143"/>
    </location>
</feature>
<evidence type="ECO:0008006" key="4">
    <source>
        <dbReference type="Google" id="ProtNLM"/>
    </source>
</evidence>
<name>A0A081XIP6_STRTO</name>
<evidence type="ECO:0000256" key="1">
    <source>
        <dbReference type="SAM" id="MobiDB-lite"/>
    </source>
</evidence>
<proteinExistence type="predicted"/>
<evidence type="ECO:0000313" key="2">
    <source>
        <dbReference type="EMBL" id="KES03419.1"/>
    </source>
</evidence>
<reference evidence="2 3" key="1">
    <citation type="submission" date="2014-02" db="EMBL/GenBank/DDBJ databases">
        <title>The genome announcement of Streptomyces toyocaensis NRRL15009.</title>
        <authorList>
            <person name="Hong H.-J."/>
            <person name="Kwun M.J."/>
        </authorList>
    </citation>
    <scope>NUCLEOTIDE SEQUENCE [LARGE SCALE GENOMIC DNA]</scope>
    <source>
        <strain evidence="2 3">NRRL 15009</strain>
    </source>
</reference>
<sequence>MTTDETTPRLASMAEAATADDYASLTPRQRKARKVAGMGVTSGGHADYVDVVALSDIEAAVAVGRTVAGDIREEAQELLADGYAPTTAYGPRATADETTPPCGRHPRHGGCRPQSPPAPTGPATCRRHPTMDPTTAGQRPVRTVGIPGLPDRLLQIAHLPG</sequence>
<dbReference type="STRING" id="55952.BU52_30750"/>